<feature type="compositionally biased region" description="Acidic residues" evidence="1">
    <location>
        <begin position="375"/>
        <end position="384"/>
    </location>
</feature>
<reference evidence="2" key="1">
    <citation type="submission" date="2021-02" db="EMBL/GenBank/DDBJ databases">
        <title>Comparative genomics reveals that relaxation of natural selection precedes convergent phenotypic evolution of cavefish.</title>
        <authorList>
            <person name="Peng Z."/>
        </authorList>
    </citation>
    <scope>NUCLEOTIDE SEQUENCE</scope>
    <source>
        <tissue evidence="2">Muscle</tissue>
    </source>
</reference>
<dbReference type="AlphaFoldDB" id="A0A9W7WEX5"/>
<dbReference type="Pfam" id="PF14895">
    <property type="entry name" value="PPPI_inhib"/>
    <property type="match status" value="1"/>
</dbReference>
<gene>
    <name evidence="2" type="ORF">IRJ41_015907</name>
</gene>
<protein>
    <recommendedName>
        <fullName evidence="4">Protein phosphatase 1 regulatory subunit 36</fullName>
    </recommendedName>
</protein>
<proteinExistence type="predicted"/>
<feature type="compositionally biased region" description="Polar residues" evidence="1">
    <location>
        <begin position="401"/>
        <end position="411"/>
    </location>
</feature>
<feature type="region of interest" description="Disordered" evidence="1">
    <location>
        <begin position="365"/>
        <end position="440"/>
    </location>
</feature>
<name>A0A9W7WEX5_TRIRA</name>
<evidence type="ECO:0000256" key="1">
    <source>
        <dbReference type="SAM" id="MobiDB-lite"/>
    </source>
</evidence>
<keyword evidence="3" id="KW-1185">Reference proteome</keyword>
<dbReference type="PANTHER" id="PTHR21055">
    <property type="entry name" value="PROTEIN PHOSPHATASE 1 REGULATORY SUBUNIT 36"/>
    <property type="match status" value="1"/>
</dbReference>
<evidence type="ECO:0000313" key="3">
    <source>
        <dbReference type="Proteomes" id="UP001059041"/>
    </source>
</evidence>
<sequence length="440" mass="49880">MPKSPTETVSSFGHWGWNDETQSLEFTSFEPPAEVQENNKTTKTSTYQEQFRNHLQNWQRNTVGPAQLNAFKTSIKRSQKTHVTIHDVKLSAVSLLQKDEFPIPTCFLSLLKSKELDEFLACVLLYFSCYFEKKAQEEIPNSNDESISERQKKAETFVKVEMAQKQLALSYAMLLLGKGPCGLFPQHRTAGVRGRLSSTHSDIQLDECLLSFCSYAAWVTFERRDLKGIQIEIGRLFRSDTFNPALRTESEECDEKQKNQDSSKNEGQSEVMNPRQAAENDRKSNRRPTLNSIITQRSPLMASLLPTPQEQAPHLFGNFRRLKQGLKCSNEYCNLEVVKKELNQQLTSLCFGILGKPLSQFSSESLKLQGSQSEGEMEDEEDEGINSPVANNDSRVHIRSSKTSVTAQRLMTTTTDRHSHSSRADLVSRATTEEMNSDTE</sequence>
<dbReference type="EMBL" id="JAFHDT010000016">
    <property type="protein sequence ID" value="KAI7798857.1"/>
    <property type="molecule type" value="Genomic_DNA"/>
</dbReference>
<dbReference type="InterPro" id="IPR026142">
    <property type="entry name" value="Pro_pase_1_reg_su_36"/>
</dbReference>
<dbReference type="Proteomes" id="UP001059041">
    <property type="component" value="Linkage Group LG16"/>
</dbReference>
<dbReference type="OrthoDB" id="6724830at2759"/>
<organism evidence="2 3">
    <name type="scientific">Triplophysa rosa</name>
    <name type="common">Cave loach</name>
    <dbReference type="NCBI Taxonomy" id="992332"/>
    <lineage>
        <taxon>Eukaryota</taxon>
        <taxon>Metazoa</taxon>
        <taxon>Chordata</taxon>
        <taxon>Craniata</taxon>
        <taxon>Vertebrata</taxon>
        <taxon>Euteleostomi</taxon>
        <taxon>Actinopterygii</taxon>
        <taxon>Neopterygii</taxon>
        <taxon>Teleostei</taxon>
        <taxon>Ostariophysi</taxon>
        <taxon>Cypriniformes</taxon>
        <taxon>Nemacheilidae</taxon>
        <taxon>Triplophysa</taxon>
    </lineage>
</organism>
<dbReference type="PANTHER" id="PTHR21055:SF3">
    <property type="entry name" value="PROTEIN PHOSPHATASE 1 REGULATORY SUBUNIT 36"/>
    <property type="match status" value="1"/>
</dbReference>
<comment type="caution">
    <text evidence="2">The sequence shown here is derived from an EMBL/GenBank/DDBJ whole genome shotgun (WGS) entry which is preliminary data.</text>
</comment>
<feature type="region of interest" description="Disordered" evidence="1">
    <location>
        <begin position="248"/>
        <end position="291"/>
    </location>
</feature>
<dbReference type="GO" id="GO:0019902">
    <property type="term" value="F:phosphatase binding"/>
    <property type="evidence" value="ECO:0007669"/>
    <property type="project" value="InterPro"/>
</dbReference>
<accession>A0A9W7WEX5</accession>
<evidence type="ECO:0008006" key="4">
    <source>
        <dbReference type="Google" id="ProtNLM"/>
    </source>
</evidence>
<feature type="compositionally biased region" description="Basic and acidic residues" evidence="1">
    <location>
        <begin position="255"/>
        <end position="264"/>
    </location>
</feature>
<evidence type="ECO:0000313" key="2">
    <source>
        <dbReference type="EMBL" id="KAI7798857.1"/>
    </source>
</evidence>